<keyword evidence="4" id="KW-0808">Transferase</keyword>
<keyword evidence="5" id="KW-0547">Nucleotide-binding</keyword>
<evidence type="ECO:0000256" key="9">
    <source>
        <dbReference type="SAM" id="Phobius"/>
    </source>
</evidence>
<keyword evidence="9" id="KW-0472">Membrane</keyword>
<name>A0ABZ1T5L0_STRVG</name>
<evidence type="ECO:0000256" key="4">
    <source>
        <dbReference type="ARBA" id="ARBA00022679"/>
    </source>
</evidence>
<dbReference type="CDD" id="cd16917">
    <property type="entry name" value="HATPase_UhpB-NarQ-NarX-like"/>
    <property type="match status" value="1"/>
</dbReference>
<dbReference type="SUPFAM" id="SSF55874">
    <property type="entry name" value="ATPase domain of HSP90 chaperone/DNA topoisomerase II/histidine kinase"/>
    <property type="match status" value="1"/>
</dbReference>
<feature type="transmembrane region" description="Helical" evidence="9">
    <location>
        <begin position="153"/>
        <end position="176"/>
    </location>
</feature>
<proteinExistence type="predicted"/>
<keyword evidence="7" id="KW-0067">ATP-binding</keyword>
<accession>A0ABZ1T5L0</accession>
<evidence type="ECO:0000313" key="12">
    <source>
        <dbReference type="Proteomes" id="UP001432039"/>
    </source>
</evidence>
<dbReference type="InterPro" id="IPR036890">
    <property type="entry name" value="HATPase_C_sf"/>
</dbReference>
<dbReference type="InterPro" id="IPR011712">
    <property type="entry name" value="Sig_transdc_His_kin_sub3_dim/P"/>
</dbReference>
<keyword evidence="9" id="KW-0812">Transmembrane</keyword>
<evidence type="ECO:0000256" key="8">
    <source>
        <dbReference type="ARBA" id="ARBA00023012"/>
    </source>
</evidence>
<evidence type="ECO:0000313" key="11">
    <source>
        <dbReference type="EMBL" id="WUQ10343.1"/>
    </source>
</evidence>
<dbReference type="GO" id="GO:0016301">
    <property type="term" value="F:kinase activity"/>
    <property type="evidence" value="ECO:0007669"/>
    <property type="project" value="UniProtKB-KW"/>
</dbReference>
<keyword evidence="3" id="KW-0597">Phosphoprotein</keyword>
<dbReference type="Proteomes" id="UP001432039">
    <property type="component" value="Chromosome"/>
</dbReference>
<dbReference type="Gene3D" id="3.30.565.10">
    <property type="entry name" value="Histidine kinase-like ATPase, C-terminal domain"/>
    <property type="match status" value="1"/>
</dbReference>
<feature type="transmembrane region" description="Helical" evidence="9">
    <location>
        <begin position="130"/>
        <end position="147"/>
    </location>
</feature>
<dbReference type="EMBL" id="CP108090">
    <property type="protein sequence ID" value="WUQ10343.1"/>
    <property type="molecule type" value="Genomic_DNA"/>
</dbReference>
<evidence type="ECO:0000256" key="1">
    <source>
        <dbReference type="ARBA" id="ARBA00000085"/>
    </source>
</evidence>
<sequence>MWSPLLRFLAASGKAAVLLRSLAACVLLAAAWADVRAGAFTGSVSPGLLALSAALVGVALVPLPLFEEPRPFVYVGGAAATASLVCSAALHLGHDAAGAPSAHPAFEPVALLVVLAFVTRRGPASSGAPVALLLVAAVVLRPLSTGVREDSLIVALGLTLVAVLVAGASVTARLVVAVRRQRAHRTRLEQRIELARDLHDYVAHHVSGIVVQAQGARAVAARRPDLVLPALQRIEETGAETLASMRRMVAGLTAGESDVAPAAPAGMDDLRALVRGFALNGVPAYLTEEGPTDTVPPEVAATLHRVTVESLTNIREHARHCRHVSVHVRVRPHEAAVRITNDGTGPRASLSGYDLKGLGERVTLAGGTFRAEATAEGAWQVRARMPLTTRRPV</sequence>
<protein>
    <recommendedName>
        <fullName evidence="2">histidine kinase</fullName>
        <ecNumber evidence="2">2.7.13.3</ecNumber>
    </recommendedName>
</protein>
<dbReference type="PANTHER" id="PTHR24421:SF10">
    <property type="entry name" value="NITRATE_NITRITE SENSOR PROTEIN NARQ"/>
    <property type="match status" value="1"/>
</dbReference>
<evidence type="ECO:0000256" key="6">
    <source>
        <dbReference type="ARBA" id="ARBA00022777"/>
    </source>
</evidence>
<evidence type="ECO:0000256" key="7">
    <source>
        <dbReference type="ARBA" id="ARBA00022840"/>
    </source>
</evidence>
<reference evidence="11" key="1">
    <citation type="submission" date="2022-10" db="EMBL/GenBank/DDBJ databases">
        <title>The complete genomes of actinobacterial strains from the NBC collection.</title>
        <authorList>
            <person name="Joergensen T.S."/>
            <person name="Alvarez Arevalo M."/>
            <person name="Sterndorff E.B."/>
            <person name="Faurdal D."/>
            <person name="Vuksanovic O."/>
            <person name="Mourched A.-S."/>
            <person name="Charusanti P."/>
            <person name="Shaw S."/>
            <person name="Blin K."/>
            <person name="Weber T."/>
        </authorList>
    </citation>
    <scope>NUCLEOTIDE SEQUENCE</scope>
    <source>
        <strain evidence="11">NBC_00248</strain>
    </source>
</reference>
<evidence type="ECO:0000256" key="5">
    <source>
        <dbReference type="ARBA" id="ARBA00022741"/>
    </source>
</evidence>
<dbReference type="RefSeq" id="WP_328959902.1">
    <property type="nucleotide sequence ID" value="NZ_CP108090.1"/>
</dbReference>
<dbReference type="Pfam" id="PF07730">
    <property type="entry name" value="HisKA_3"/>
    <property type="match status" value="1"/>
</dbReference>
<comment type="catalytic activity">
    <reaction evidence="1">
        <text>ATP + protein L-histidine = ADP + protein N-phospho-L-histidine.</text>
        <dbReference type="EC" id="2.7.13.3"/>
    </reaction>
</comment>
<keyword evidence="12" id="KW-1185">Reference proteome</keyword>
<dbReference type="PANTHER" id="PTHR24421">
    <property type="entry name" value="NITRATE/NITRITE SENSOR PROTEIN NARX-RELATED"/>
    <property type="match status" value="1"/>
</dbReference>
<evidence type="ECO:0000256" key="2">
    <source>
        <dbReference type="ARBA" id="ARBA00012438"/>
    </source>
</evidence>
<keyword evidence="6 11" id="KW-0418">Kinase</keyword>
<organism evidence="11 12">
    <name type="scientific">Streptomyces virginiae</name>
    <name type="common">Streptomyces cinnamonensis</name>
    <dbReference type="NCBI Taxonomy" id="1961"/>
    <lineage>
        <taxon>Bacteria</taxon>
        <taxon>Bacillati</taxon>
        <taxon>Actinomycetota</taxon>
        <taxon>Actinomycetes</taxon>
        <taxon>Kitasatosporales</taxon>
        <taxon>Streptomycetaceae</taxon>
        <taxon>Streptomyces</taxon>
    </lineage>
</organism>
<evidence type="ECO:0000259" key="10">
    <source>
        <dbReference type="Pfam" id="PF07730"/>
    </source>
</evidence>
<feature type="domain" description="Signal transduction histidine kinase subgroup 3 dimerisation and phosphoacceptor" evidence="10">
    <location>
        <begin position="191"/>
        <end position="253"/>
    </location>
</feature>
<keyword evidence="8" id="KW-0902">Two-component regulatory system</keyword>
<dbReference type="InterPro" id="IPR050482">
    <property type="entry name" value="Sensor_HK_TwoCompSys"/>
</dbReference>
<gene>
    <name evidence="11" type="ORF">OG517_02210</name>
</gene>
<dbReference type="EC" id="2.7.13.3" evidence="2"/>
<keyword evidence="9" id="KW-1133">Transmembrane helix</keyword>
<feature type="transmembrane region" description="Helical" evidence="9">
    <location>
        <begin position="43"/>
        <end position="65"/>
    </location>
</feature>
<evidence type="ECO:0000256" key="3">
    <source>
        <dbReference type="ARBA" id="ARBA00022553"/>
    </source>
</evidence>
<dbReference type="Gene3D" id="1.20.5.1930">
    <property type="match status" value="1"/>
</dbReference>
<feature type="transmembrane region" description="Helical" evidence="9">
    <location>
        <begin position="72"/>
        <end position="90"/>
    </location>
</feature>